<dbReference type="AlphaFoldDB" id="A0A6P4JI97"/>
<feature type="region of interest" description="Disordered" evidence="2">
    <location>
        <begin position="1"/>
        <end position="22"/>
    </location>
</feature>
<dbReference type="InterPro" id="IPR010849">
    <property type="entry name" value="Gonadal"/>
</dbReference>
<evidence type="ECO:0000313" key="3">
    <source>
        <dbReference type="Proteomes" id="UP001652661"/>
    </source>
</evidence>
<dbReference type="OrthoDB" id="21617at2759"/>
<dbReference type="RefSeq" id="XP_017034298.1">
    <property type="nucleotide sequence ID" value="XM_017178809.3"/>
</dbReference>
<gene>
    <name evidence="4" type="primary">gdl</name>
</gene>
<evidence type="ECO:0000313" key="4">
    <source>
        <dbReference type="RefSeq" id="XP_017034298.1"/>
    </source>
</evidence>
<protein>
    <submittedName>
        <fullName evidence="4">Gonadal protein gdl</fullName>
    </submittedName>
</protein>
<organism evidence="3 4">
    <name type="scientific">Drosophila kikkawai</name>
    <name type="common">Fruit fly</name>
    <dbReference type="NCBI Taxonomy" id="30033"/>
    <lineage>
        <taxon>Eukaryota</taxon>
        <taxon>Metazoa</taxon>
        <taxon>Ecdysozoa</taxon>
        <taxon>Arthropoda</taxon>
        <taxon>Hexapoda</taxon>
        <taxon>Insecta</taxon>
        <taxon>Pterygota</taxon>
        <taxon>Neoptera</taxon>
        <taxon>Endopterygota</taxon>
        <taxon>Diptera</taxon>
        <taxon>Brachycera</taxon>
        <taxon>Muscomorpha</taxon>
        <taxon>Ephydroidea</taxon>
        <taxon>Drosophilidae</taxon>
        <taxon>Drosophila</taxon>
        <taxon>Sophophora</taxon>
    </lineage>
</organism>
<reference evidence="4" key="1">
    <citation type="submission" date="2025-08" db="UniProtKB">
        <authorList>
            <consortium name="RefSeq"/>
        </authorList>
    </citation>
    <scope>IDENTIFICATION</scope>
    <source>
        <strain evidence="4">14028-0561.14</strain>
        <tissue evidence="4">Whole fly</tissue>
    </source>
</reference>
<dbReference type="Proteomes" id="UP001652661">
    <property type="component" value="Chromosome 3L"/>
</dbReference>
<comment type="similarity">
    <text evidence="1">Belongs to the gonadal family.</text>
</comment>
<accession>A0A6P4JI97</accession>
<evidence type="ECO:0000256" key="2">
    <source>
        <dbReference type="SAM" id="MobiDB-lite"/>
    </source>
</evidence>
<dbReference type="PANTHER" id="PTHR13054:SF2">
    <property type="entry name" value="PROTEIN DGCR6"/>
    <property type="match status" value="1"/>
</dbReference>
<evidence type="ECO:0000256" key="1">
    <source>
        <dbReference type="ARBA" id="ARBA00005939"/>
    </source>
</evidence>
<dbReference type="PANTHER" id="PTHR13054">
    <property type="entry name" value="DIGEORGE SYNDROME CRITICAL REGION 6 DGCR6 FAMILY MEMBER"/>
    <property type="match status" value="1"/>
</dbReference>
<proteinExistence type="inferred from homology"/>
<dbReference type="Pfam" id="PF07324">
    <property type="entry name" value="DGCR6"/>
    <property type="match status" value="1"/>
</dbReference>
<sequence length="195" mass="22627">MADMAATNEGNSNSSEAAPLELQQPTPEYIQRKIYFLVDHLRKFHAELPENLQTRISYDLLTELANCVLNEGIFVIVKALMELQHETERHLNKMRLQVENEYDIEVAGWKSKIKDPEELQHILGLIKIKHTKKLLETDKKIINILDQKVNDQQSTLQKAGVPGFYVTENPKEIKIQMFLLDFILRLSSLKYEPNK</sequence>
<name>A0A6P4JI97_DROKI</name>
<keyword evidence="3" id="KW-1185">Reference proteome</keyword>